<dbReference type="InterPro" id="IPR016064">
    <property type="entry name" value="NAD/diacylglycerol_kinase_sf"/>
</dbReference>
<keyword evidence="7" id="KW-1185">Reference proteome</keyword>
<dbReference type="GO" id="GO:0046512">
    <property type="term" value="P:sphingosine biosynthetic process"/>
    <property type="evidence" value="ECO:0007669"/>
    <property type="project" value="TreeGrafter"/>
</dbReference>
<dbReference type="AlphaFoldDB" id="A0A2P6MXK1"/>
<comment type="caution">
    <text evidence="6">The sequence shown here is derived from an EMBL/GenBank/DDBJ whole genome shotgun (WGS) entry which is preliminary data.</text>
</comment>
<protein>
    <submittedName>
        <fullName evidence="6">Sphingosine kinase related protein</fullName>
    </submittedName>
</protein>
<dbReference type="InterPro" id="IPR001206">
    <property type="entry name" value="Diacylglycerol_kinase_cat_dom"/>
</dbReference>
<dbReference type="PANTHER" id="PTHR12358">
    <property type="entry name" value="SPHINGOSINE KINASE"/>
    <property type="match status" value="1"/>
</dbReference>
<dbReference type="InterPro" id="IPR017438">
    <property type="entry name" value="ATP-NAD_kinase_N"/>
</dbReference>
<dbReference type="Pfam" id="PF19279">
    <property type="entry name" value="YegS_C"/>
    <property type="match status" value="1"/>
</dbReference>
<evidence type="ECO:0000313" key="6">
    <source>
        <dbReference type="EMBL" id="PRP76440.1"/>
    </source>
</evidence>
<dbReference type="Pfam" id="PF00781">
    <property type="entry name" value="DAGK_cat"/>
    <property type="match status" value="1"/>
</dbReference>
<evidence type="ECO:0000256" key="1">
    <source>
        <dbReference type="ARBA" id="ARBA00022679"/>
    </source>
</evidence>
<dbReference type="GO" id="GO:0016020">
    <property type="term" value="C:membrane"/>
    <property type="evidence" value="ECO:0007669"/>
    <property type="project" value="TreeGrafter"/>
</dbReference>
<evidence type="ECO:0000259" key="5">
    <source>
        <dbReference type="PROSITE" id="PS50146"/>
    </source>
</evidence>
<keyword evidence="2" id="KW-0547">Nucleotide-binding</keyword>
<evidence type="ECO:0000256" key="4">
    <source>
        <dbReference type="ARBA" id="ARBA00022840"/>
    </source>
</evidence>
<dbReference type="InterPro" id="IPR045540">
    <property type="entry name" value="YegS/DAGK_C"/>
</dbReference>
<dbReference type="GO" id="GO:0005737">
    <property type="term" value="C:cytoplasm"/>
    <property type="evidence" value="ECO:0007669"/>
    <property type="project" value="TreeGrafter"/>
</dbReference>
<feature type="domain" description="DAGKc" evidence="5">
    <location>
        <begin position="54"/>
        <end position="171"/>
    </location>
</feature>
<sequence>MKSCRIPCISKIFKSTETIEKEEIKALSNWNDKLGFEDELCPTILHPKDSLVKTDTKRIKILYNPQSGDQSGEQMAHNVKKALELNELEVQIVPLEYKGHAEELMTIVDLEGIDVIGVLIRFKVPVVMIPAGTGNSFSLELYGTIEVKNILQRIKRGWSVPIDIAHVTFQNEDRSIYLFNSIHWGMASKVLITAEKMRWMGNAIRYTTAAAVEIFKGHKTRALIKGVSPGGIEWETEDDYSVCIANMIQTAAKGMKLAPDARLNDGCIDVILIKTSNVFDLANVFQKFYDGTHKELDYVEQCKQFSIIPLCDEKGQPIDDTKEQTEQVLDIDGELKGIAPFTCTVIPEAILVIV</sequence>
<accession>A0A2P6MXK1</accession>
<dbReference type="PROSITE" id="PS50146">
    <property type="entry name" value="DAGK"/>
    <property type="match status" value="1"/>
</dbReference>
<reference evidence="6 7" key="1">
    <citation type="journal article" date="2018" name="Genome Biol. Evol.">
        <title>Multiple Roots of Fruiting Body Formation in Amoebozoa.</title>
        <authorList>
            <person name="Hillmann F."/>
            <person name="Forbes G."/>
            <person name="Novohradska S."/>
            <person name="Ferling I."/>
            <person name="Riege K."/>
            <person name="Groth M."/>
            <person name="Westermann M."/>
            <person name="Marz M."/>
            <person name="Spaller T."/>
            <person name="Winckler T."/>
            <person name="Schaap P."/>
            <person name="Glockner G."/>
        </authorList>
    </citation>
    <scope>NUCLEOTIDE SEQUENCE [LARGE SCALE GENOMIC DNA]</scope>
    <source>
        <strain evidence="6 7">Jena</strain>
    </source>
</reference>
<keyword evidence="3 6" id="KW-0418">Kinase</keyword>
<dbReference type="GO" id="GO:0001727">
    <property type="term" value="F:lipid kinase activity"/>
    <property type="evidence" value="ECO:0007669"/>
    <property type="project" value="TreeGrafter"/>
</dbReference>
<proteinExistence type="predicted"/>
<gene>
    <name evidence="6" type="ORF">PROFUN_12052</name>
</gene>
<evidence type="ECO:0000313" key="7">
    <source>
        <dbReference type="Proteomes" id="UP000241769"/>
    </source>
</evidence>
<dbReference type="SUPFAM" id="SSF111331">
    <property type="entry name" value="NAD kinase/diacylglycerol kinase-like"/>
    <property type="match status" value="1"/>
</dbReference>
<dbReference type="Proteomes" id="UP000241769">
    <property type="component" value="Unassembled WGS sequence"/>
</dbReference>
<dbReference type="Gene3D" id="2.60.200.40">
    <property type="match status" value="2"/>
</dbReference>
<dbReference type="Gene3D" id="3.40.50.10330">
    <property type="entry name" value="Probable inorganic polyphosphate/atp-NAD kinase, domain 1"/>
    <property type="match status" value="2"/>
</dbReference>
<dbReference type="PANTHER" id="PTHR12358:SF110">
    <property type="entry name" value="SPHINGOSINE KINASE RELATED PROTEIN"/>
    <property type="match status" value="1"/>
</dbReference>
<evidence type="ECO:0000256" key="3">
    <source>
        <dbReference type="ARBA" id="ARBA00022777"/>
    </source>
</evidence>
<dbReference type="InParanoid" id="A0A2P6MXK1"/>
<evidence type="ECO:0000256" key="2">
    <source>
        <dbReference type="ARBA" id="ARBA00022741"/>
    </source>
</evidence>
<dbReference type="EMBL" id="MDYQ01000326">
    <property type="protein sequence ID" value="PRP76440.1"/>
    <property type="molecule type" value="Genomic_DNA"/>
</dbReference>
<keyword evidence="1" id="KW-0808">Transferase</keyword>
<dbReference type="InterPro" id="IPR050187">
    <property type="entry name" value="Lipid_Phosphate_FormReg"/>
</dbReference>
<organism evidence="6 7">
    <name type="scientific">Planoprotostelium fungivorum</name>
    <dbReference type="NCBI Taxonomy" id="1890364"/>
    <lineage>
        <taxon>Eukaryota</taxon>
        <taxon>Amoebozoa</taxon>
        <taxon>Evosea</taxon>
        <taxon>Variosea</taxon>
        <taxon>Cavosteliida</taxon>
        <taxon>Cavosteliaceae</taxon>
        <taxon>Planoprotostelium</taxon>
    </lineage>
</organism>
<dbReference type="GO" id="GO:0005524">
    <property type="term" value="F:ATP binding"/>
    <property type="evidence" value="ECO:0007669"/>
    <property type="project" value="UniProtKB-KW"/>
</dbReference>
<dbReference type="OrthoDB" id="16101at2759"/>
<name>A0A2P6MXK1_9EUKA</name>
<keyword evidence="4" id="KW-0067">ATP-binding</keyword>